<dbReference type="InterPro" id="IPR025966">
    <property type="entry name" value="OppC_N"/>
</dbReference>
<dbReference type="Proteomes" id="UP000263993">
    <property type="component" value="Unassembled WGS sequence"/>
</dbReference>
<dbReference type="GO" id="GO:0005886">
    <property type="term" value="C:plasma membrane"/>
    <property type="evidence" value="ECO:0007669"/>
    <property type="project" value="UniProtKB-SubCell"/>
</dbReference>
<comment type="subcellular location">
    <subcellularLocation>
        <location evidence="1 7">Cell membrane</location>
        <topology evidence="1 7">Multi-pass membrane protein</topology>
    </subcellularLocation>
</comment>
<dbReference type="AlphaFoldDB" id="A0A371B3C1"/>
<dbReference type="InterPro" id="IPR000515">
    <property type="entry name" value="MetI-like"/>
</dbReference>
<evidence type="ECO:0000256" key="6">
    <source>
        <dbReference type="ARBA" id="ARBA00023136"/>
    </source>
</evidence>
<dbReference type="OrthoDB" id="9805884at2"/>
<protein>
    <submittedName>
        <fullName evidence="9">ABC transporter permease</fullName>
    </submittedName>
</protein>
<feature type="transmembrane region" description="Helical" evidence="7">
    <location>
        <begin position="18"/>
        <end position="40"/>
    </location>
</feature>
<name>A0A371B3C1_9BRAD</name>
<dbReference type="Pfam" id="PF00528">
    <property type="entry name" value="BPD_transp_1"/>
    <property type="match status" value="1"/>
</dbReference>
<evidence type="ECO:0000256" key="1">
    <source>
        <dbReference type="ARBA" id="ARBA00004651"/>
    </source>
</evidence>
<reference evidence="10" key="1">
    <citation type="submission" date="2018-08" db="EMBL/GenBank/DDBJ databases">
        <authorList>
            <person name="Kim S.-J."/>
            <person name="Jung G.-Y."/>
        </authorList>
    </citation>
    <scope>NUCLEOTIDE SEQUENCE [LARGE SCALE GENOMIC DNA]</scope>
    <source>
        <strain evidence="10">GY_H</strain>
    </source>
</reference>
<feature type="domain" description="ABC transmembrane type-1" evidence="8">
    <location>
        <begin position="79"/>
        <end position="267"/>
    </location>
</feature>
<evidence type="ECO:0000256" key="2">
    <source>
        <dbReference type="ARBA" id="ARBA00022448"/>
    </source>
</evidence>
<dbReference type="Gene3D" id="1.10.3720.10">
    <property type="entry name" value="MetI-like"/>
    <property type="match status" value="1"/>
</dbReference>
<comment type="caution">
    <text evidence="9">The sequence shown here is derived from an EMBL/GenBank/DDBJ whole genome shotgun (WGS) entry which is preliminary data.</text>
</comment>
<sequence>MSRASITLWLTPFLARPIALIGLGVLLAMVFAAAFAPWLAPYDPYAIEPMARLMPPDATHWFGTDQFGRDTLSRAIYSARMALLIGAGVVFFALATGIPVGVLSALFPRLGHVLMRIVDVLMAFPSLLLALGLIVILGPSVANSIIAIGAGYMTTTTRIIYGLTLRLRAETYVEAARSMGSGTGWLVFKHILPNLISPLLVQASFVFAFAQLGAASLDFLGLGAPPDIPSWGNMLAESRTFITRASWLLFFPGSLIVLTAFSLNLVGDALRDRLDPRFRDVFSGEG</sequence>
<proteinExistence type="inferred from homology"/>
<evidence type="ECO:0000256" key="4">
    <source>
        <dbReference type="ARBA" id="ARBA00022692"/>
    </source>
</evidence>
<dbReference type="CDD" id="cd06261">
    <property type="entry name" value="TM_PBP2"/>
    <property type="match status" value="1"/>
</dbReference>
<feature type="transmembrane region" description="Helical" evidence="7">
    <location>
        <begin position="245"/>
        <end position="267"/>
    </location>
</feature>
<feature type="transmembrane region" description="Helical" evidence="7">
    <location>
        <begin position="127"/>
        <end position="152"/>
    </location>
</feature>
<keyword evidence="10" id="KW-1185">Reference proteome</keyword>
<dbReference type="GO" id="GO:0055085">
    <property type="term" value="P:transmembrane transport"/>
    <property type="evidence" value="ECO:0007669"/>
    <property type="project" value="InterPro"/>
</dbReference>
<dbReference type="RefSeq" id="WP_115518199.1">
    <property type="nucleotide sequence ID" value="NZ_QRGO01000002.1"/>
</dbReference>
<evidence type="ECO:0000259" key="8">
    <source>
        <dbReference type="PROSITE" id="PS50928"/>
    </source>
</evidence>
<dbReference type="PANTHER" id="PTHR43386">
    <property type="entry name" value="OLIGOPEPTIDE TRANSPORT SYSTEM PERMEASE PROTEIN APPC"/>
    <property type="match status" value="1"/>
</dbReference>
<dbReference type="InterPro" id="IPR050366">
    <property type="entry name" value="BP-dependent_transpt_permease"/>
</dbReference>
<evidence type="ECO:0000313" key="10">
    <source>
        <dbReference type="Proteomes" id="UP000263993"/>
    </source>
</evidence>
<keyword evidence="5 7" id="KW-1133">Transmembrane helix</keyword>
<dbReference type="PANTHER" id="PTHR43386:SF25">
    <property type="entry name" value="PEPTIDE ABC TRANSPORTER PERMEASE PROTEIN"/>
    <property type="match status" value="1"/>
</dbReference>
<accession>A0A371B3C1</accession>
<dbReference type="EMBL" id="QRGO01000002">
    <property type="protein sequence ID" value="RDV02078.1"/>
    <property type="molecule type" value="Genomic_DNA"/>
</dbReference>
<keyword evidence="3" id="KW-1003">Cell membrane</keyword>
<evidence type="ECO:0000256" key="7">
    <source>
        <dbReference type="RuleBase" id="RU363032"/>
    </source>
</evidence>
<dbReference type="InterPro" id="IPR035906">
    <property type="entry name" value="MetI-like_sf"/>
</dbReference>
<keyword evidence="4 7" id="KW-0812">Transmembrane</keyword>
<comment type="similarity">
    <text evidence="7">Belongs to the binding-protein-dependent transport system permease family.</text>
</comment>
<organism evidence="9 10">
    <name type="scientific">Undibacter mobilis</name>
    <dbReference type="NCBI Taxonomy" id="2292256"/>
    <lineage>
        <taxon>Bacteria</taxon>
        <taxon>Pseudomonadati</taxon>
        <taxon>Pseudomonadota</taxon>
        <taxon>Alphaproteobacteria</taxon>
        <taxon>Hyphomicrobiales</taxon>
        <taxon>Nitrobacteraceae</taxon>
        <taxon>Undibacter</taxon>
    </lineage>
</organism>
<evidence type="ECO:0000313" key="9">
    <source>
        <dbReference type="EMBL" id="RDV02078.1"/>
    </source>
</evidence>
<dbReference type="SUPFAM" id="SSF161098">
    <property type="entry name" value="MetI-like"/>
    <property type="match status" value="1"/>
</dbReference>
<dbReference type="PROSITE" id="PS50928">
    <property type="entry name" value="ABC_TM1"/>
    <property type="match status" value="1"/>
</dbReference>
<keyword evidence="2 7" id="KW-0813">Transport</keyword>
<feature type="transmembrane region" description="Helical" evidence="7">
    <location>
        <begin position="82"/>
        <end position="107"/>
    </location>
</feature>
<evidence type="ECO:0000256" key="5">
    <source>
        <dbReference type="ARBA" id="ARBA00022989"/>
    </source>
</evidence>
<dbReference type="Pfam" id="PF12911">
    <property type="entry name" value="OppC_N"/>
    <property type="match status" value="1"/>
</dbReference>
<keyword evidence="6 7" id="KW-0472">Membrane</keyword>
<gene>
    <name evidence="9" type="ORF">DXH78_15875</name>
</gene>
<evidence type="ECO:0000256" key="3">
    <source>
        <dbReference type="ARBA" id="ARBA00022475"/>
    </source>
</evidence>